<protein>
    <submittedName>
        <fullName evidence="5">DNA-binding transcriptional regulator YhcF (GntR family)</fullName>
    </submittedName>
</protein>
<accession>A0ABU0R8F1</accession>
<dbReference type="Proteomes" id="UP001239083">
    <property type="component" value="Unassembled WGS sequence"/>
</dbReference>
<proteinExistence type="predicted"/>
<evidence type="ECO:0000256" key="1">
    <source>
        <dbReference type="ARBA" id="ARBA00023015"/>
    </source>
</evidence>
<dbReference type="PANTHER" id="PTHR38445">
    <property type="entry name" value="HTH-TYPE TRANSCRIPTIONAL REPRESSOR YTRA"/>
    <property type="match status" value="1"/>
</dbReference>
<comment type="caution">
    <text evidence="5">The sequence shown here is derived from an EMBL/GenBank/DDBJ whole genome shotgun (WGS) entry which is preliminary data.</text>
</comment>
<evidence type="ECO:0000313" key="5">
    <source>
        <dbReference type="EMBL" id="MDQ0894323.1"/>
    </source>
</evidence>
<sequence length="130" mass="13680">MEPQVPVSALIRVDAHGGTTPAPYEQIRVQVIDAVRAGALVAGVRLPPVRTLATELGLAANTVARAYRELERDGVIETRGRNGSFVSATGDPTEQQAQLAASAYADRIAQLGLDAARALEIVQAALRPRG</sequence>
<dbReference type="Gene3D" id="1.10.10.10">
    <property type="entry name" value="Winged helix-like DNA-binding domain superfamily/Winged helix DNA-binding domain"/>
    <property type="match status" value="1"/>
</dbReference>
<dbReference type="PROSITE" id="PS50949">
    <property type="entry name" value="HTH_GNTR"/>
    <property type="match status" value="1"/>
</dbReference>
<dbReference type="EMBL" id="JAUSYY010000001">
    <property type="protein sequence ID" value="MDQ0894323.1"/>
    <property type="molecule type" value="Genomic_DNA"/>
</dbReference>
<reference evidence="5 6" key="1">
    <citation type="submission" date="2023-07" db="EMBL/GenBank/DDBJ databases">
        <title>Comparative genomics of wheat-associated soil bacteria to identify genetic determinants of phenazine resistance.</title>
        <authorList>
            <person name="Mouncey N."/>
        </authorList>
    </citation>
    <scope>NUCLEOTIDE SEQUENCE [LARGE SCALE GENOMIC DNA]</scope>
    <source>
        <strain evidence="5 6">V3I3</strain>
    </source>
</reference>
<evidence type="ECO:0000256" key="3">
    <source>
        <dbReference type="ARBA" id="ARBA00023163"/>
    </source>
</evidence>
<feature type="domain" description="HTH gntR-type" evidence="4">
    <location>
        <begin position="21"/>
        <end position="89"/>
    </location>
</feature>
<dbReference type="PANTHER" id="PTHR38445:SF9">
    <property type="entry name" value="HTH-TYPE TRANSCRIPTIONAL REPRESSOR YTRA"/>
    <property type="match status" value="1"/>
</dbReference>
<keyword evidence="2 5" id="KW-0238">DNA-binding</keyword>
<evidence type="ECO:0000313" key="6">
    <source>
        <dbReference type="Proteomes" id="UP001239083"/>
    </source>
</evidence>
<dbReference type="InterPro" id="IPR000524">
    <property type="entry name" value="Tscrpt_reg_HTH_GntR"/>
</dbReference>
<dbReference type="GO" id="GO:0003677">
    <property type="term" value="F:DNA binding"/>
    <property type="evidence" value="ECO:0007669"/>
    <property type="project" value="UniProtKB-KW"/>
</dbReference>
<evidence type="ECO:0000256" key="2">
    <source>
        <dbReference type="ARBA" id="ARBA00023125"/>
    </source>
</evidence>
<keyword evidence="1" id="KW-0805">Transcription regulation</keyword>
<dbReference type="InterPro" id="IPR036390">
    <property type="entry name" value="WH_DNA-bd_sf"/>
</dbReference>
<organism evidence="5 6">
    <name type="scientific">Agromyces ramosus</name>
    <dbReference type="NCBI Taxonomy" id="33879"/>
    <lineage>
        <taxon>Bacteria</taxon>
        <taxon>Bacillati</taxon>
        <taxon>Actinomycetota</taxon>
        <taxon>Actinomycetes</taxon>
        <taxon>Micrococcales</taxon>
        <taxon>Microbacteriaceae</taxon>
        <taxon>Agromyces</taxon>
    </lineage>
</organism>
<dbReference type="SMART" id="SM00345">
    <property type="entry name" value="HTH_GNTR"/>
    <property type="match status" value="1"/>
</dbReference>
<gene>
    <name evidence="5" type="ORF">QFZ26_001878</name>
</gene>
<dbReference type="InterPro" id="IPR036388">
    <property type="entry name" value="WH-like_DNA-bd_sf"/>
</dbReference>
<evidence type="ECO:0000259" key="4">
    <source>
        <dbReference type="PROSITE" id="PS50949"/>
    </source>
</evidence>
<name>A0ABU0R8F1_9MICO</name>
<dbReference type="CDD" id="cd07377">
    <property type="entry name" value="WHTH_GntR"/>
    <property type="match status" value="1"/>
</dbReference>
<dbReference type="Pfam" id="PF00392">
    <property type="entry name" value="GntR"/>
    <property type="match status" value="1"/>
</dbReference>
<keyword evidence="3" id="KW-0804">Transcription</keyword>
<dbReference type="SUPFAM" id="SSF46785">
    <property type="entry name" value="Winged helix' DNA-binding domain"/>
    <property type="match status" value="1"/>
</dbReference>
<keyword evidence="6" id="KW-1185">Reference proteome</keyword>